<feature type="compositionally biased region" description="Basic and acidic residues" evidence="1">
    <location>
        <begin position="14"/>
        <end position="23"/>
    </location>
</feature>
<keyword evidence="3" id="KW-1185">Reference proteome</keyword>
<dbReference type="AlphaFoldDB" id="A0A6A4WNS8"/>
<protein>
    <submittedName>
        <fullName evidence="2">Uncharacterized protein</fullName>
    </submittedName>
</protein>
<sequence length="213" mass="23757">MALACTSIRAVQHPNHDASEMKRPRPVYQTDAVPDVSQPEPDAVPAAQPELDEEPPPPPQLLELEEVCPAPTEEIPEGTEHLVQEPDDEPSPDAEEEAERELLDAELGEACHDTGEPEQALWTRLRSVGGMTVPTESFLELCRELETCFCAYHAMHPDELSRERGVIRNATRMMAEKYSRGVQCDKILKVFVRVRTFIRLRTAELDSTCGDAG</sequence>
<evidence type="ECO:0000256" key="1">
    <source>
        <dbReference type="SAM" id="MobiDB-lite"/>
    </source>
</evidence>
<dbReference type="EMBL" id="VIIS01000750">
    <property type="protein sequence ID" value="KAF0305454.1"/>
    <property type="molecule type" value="Genomic_DNA"/>
</dbReference>
<comment type="caution">
    <text evidence="2">The sequence shown here is derived from an EMBL/GenBank/DDBJ whole genome shotgun (WGS) entry which is preliminary data.</text>
</comment>
<reference evidence="2 3" key="1">
    <citation type="submission" date="2019-07" db="EMBL/GenBank/DDBJ databases">
        <title>Draft genome assembly of a fouling barnacle, Amphibalanus amphitrite (Darwin, 1854): The first reference genome for Thecostraca.</title>
        <authorList>
            <person name="Kim W."/>
        </authorList>
    </citation>
    <scope>NUCLEOTIDE SEQUENCE [LARGE SCALE GENOMIC DNA]</scope>
    <source>
        <strain evidence="2">SNU_AA5</strain>
        <tissue evidence="2">Soma without cirri and trophi</tissue>
    </source>
</reference>
<proteinExistence type="predicted"/>
<feature type="compositionally biased region" description="Acidic residues" evidence="1">
    <location>
        <begin position="85"/>
        <end position="100"/>
    </location>
</feature>
<feature type="region of interest" description="Disordered" evidence="1">
    <location>
        <begin position="1"/>
        <end position="100"/>
    </location>
</feature>
<dbReference type="Proteomes" id="UP000440578">
    <property type="component" value="Unassembled WGS sequence"/>
</dbReference>
<accession>A0A6A4WNS8</accession>
<evidence type="ECO:0000313" key="2">
    <source>
        <dbReference type="EMBL" id="KAF0305454.1"/>
    </source>
</evidence>
<evidence type="ECO:0000313" key="3">
    <source>
        <dbReference type="Proteomes" id="UP000440578"/>
    </source>
</evidence>
<gene>
    <name evidence="2" type="ORF">FJT64_022914</name>
</gene>
<organism evidence="2 3">
    <name type="scientific">Amphibalanus amphitrite</name>
    <name type="common">Striped barnacle</name>
    <name type="synonym">Balanus amphitrite</name>
    <dbReference type="NCBI Taxonomy" id="1232801"/>
    <lineage>
        <taxon>Eukaryota</taxon>
        <taxon>Metazoa</taxon>
        <taxon>Ecdysozoa</taxon>
        <taxon>Arthropoda</taxon>
        <taxon>Crustacea</taxon>
        <taxon>Multicrustacea</taxon>
        <taxon>Cirripedia</taxon>
        <taxon>Thoracica</taxon>
        <taxon>Thoracicalcarea</taxon>
        <taxon>Balanomorpha</taxon>
        <taxon>Balanoidea</taxon>
        <taxon>Balanidae</taxon>
        <taxon>Amphibalaninae</taxon>
        <taxon>Amphibalanus</taxon>
    </lineage>
</organism>
<name>A0A6A4WNS8_AMPAM</name>
<dbReference type="OrthoDB" id="6378996at2759"/>